<dbReference type="PANTHER" id="PTHR15087">
    <property type="entry name" value="PROTEIN NPAT"/>
    <property type="match status" value="1"/>
</dbReference>
<feature type="compositionally biased region" description="Polar residues" evidence="1">
    <location>
        <begin position="431"/>
        <end position="443"/>
    </location>
</feature>
<gene>
    <name evidence="3" type="ORF">Baya_9164</name>
</gene>
<reference evidence="3 4" key="1">
    <citation type="journal article" date="2019" name="Genome Biol. Evol.">
        <title>Whole-Genome Sequencing of the Giant Devil Catfish, Bagarius yarrelli.</title>
        <authorList>
            <person name="Jiang W."/>
            <person name="Lv Y."/>
            <person name="Cheng L."/>
            <person name="Yang K."/>
            <person name="Chao B."/>
            <person name="Wang X."/>
            <person name="Li Y."/>
            <person name="Pan X."/>
            <person name="You X."/>
            <person name="Zhang Y."/>
            <person name="Yang J."/>
            <person name="Li J."/>
            <person name="Zhang X."/>
            <person name="Liu S."/>
            <person name="Sun C."/>
            <person name="Yang J."/>
            <person name="Shi Q."/>
        </authorList>
    </citation>
    <scope>NUCLEOTIDE SEQUENCE [LARGE SCALE GENOMIC DNA]</scope>
    <source>
        <strain evidence="3">JWS20170419001</strain>
        <tissue evidence="3">Muscle</tissue>
    </source>
</reference>
<feature type="region of interest" description="Disordered" evidence="1">
    <location>
        <begin position="1077"/>
        <end position="1133"/>
    </location>
</feature>
<dbReference type="InterPro" id="IPR031442">
    <property type="entry name" value="NPAT_C"/>
</dbReference>
<dbReference type="AlphaFoldDB" id="A0A556U6W2"/>
<feature type="region of interest" description="Disordered" evidence="1">
    <location>
        <begin position="980"/>
        <end position="1053"/>
    </location>
</feature>
<dbReference type="Pfam" id="PF15712">
    <property type="entry name" value="NPAT_C"/>
    <property type="match status" value="2"/>
</dbReference>
<feature type="domain" description="Protein NPAT C-terminal" evidence="2">
    <location>
        <begin position="750"/>
        <end position="1152"/>
    </location>
</feature>
<feature type="compositionally biased region" description="Low complexity" evidence="1">
    <location>
        <begin position="403"/>
        <end position="416"/>
    </location>
</feature>
<feature type="compositionally biased region" description="Polar residues" evidence="1">
    <location>
        <begin position="318"/>
        <end position="336"/>
    </location>
</feature>
<accession>A0A556U6W2</accession>
<feature type="compositionally biased region" description="Polar residues" evidence="1">
    <location>
        <begin position="816"/>
        <end position="869"/>
    </location>
</feature>
<name>A0A556U6W2_BAGYA</name>
<evidence type="ECO:0000256" key="1">
    <source>
        <dbReference type="SAM" id="MobiDB-lite"/>
    </source>
</evidence>
<comment type="caution">
    <text evidence="3">The sequence shown here is derived from an EMBL/GenBank/DDBJ whole genome shotgun (WGS) entry which is preliminary data.</text>
</comment>
<evidence type="ECO:0000313" key="3">
    <source>
        <dbReference type="EMBL" id="TSN39309.1"/>
    </source>
</evidence>
<dbReference type="GO" id="GO:0005634">
    <property type="term" value="C:nucleus"/>
    <property type="evidence" value="ECO:0007669"/>
    <property type="project" value="TreeGrafter"/>
</dbReference>
<feature type="domain" description="Protein NPAT C-terminal" evidence="2">
    <location>
        <begin position="585"/>
        <end position="735"/>
    </location>
</feature>
<protein>
    <submittedName>
        <fullName evidence="3">Protein NPAT</fullName>
    </submittedName>
</protein>
<feature type="compositionally biased region" description="Polar residues" evidence="1">
    <location>
        <begin position="791"/>
        <end position="803"/>
    </location>
</feature>
<organism evidence="3 4">
    <name type="scientific">Bagarius yarrelli</name>
    <name type="common">Goonch</name>
    <name type="synonym">Bagrus yarrelli</name>
    <dbReference type="NCBI Taxonomy" id="175774"/>
    <lineage>
        <taxon>Eukaryota</taxon>
        <taxon>Metazoa</taxon>
        <taxon>Chordata</taxon>
        <taxon>Craniata</taxon>
        <taxon>Vertebrata</taxon>
        <taxon>Euteleostomi</taxon>
        <taxon>Actinopterygii</taxon>
        <taxon>Neopterygii</taxon>
        <taxon>Teleostei</taxon>
        <taxon>Ostariophysi</taxon>
        <taxon>Siluriformes</taxon>
        <taxon>Sisoridae</taxon>
        <taxon>Sisorinae</taxon>
        <taxon>Bagarius</taxon>
    </lineage>
</organism>
<feature type="compositionally biased region" description="Low complexity" evidence="1">
    <location>
        <begin position="1033"/>
        <end position="1045"/>
    </location>
</feature>
<feature type="compositionally biased region" description="Polar residues" evidence="1">
    <location>
        <begin position="484"/>
        <end position="497"/>
    </location>
</feature>
<feature type="region of interest" description="Disordered" evidence="1">
    <location>
        <begin position="786"/>
        <end position="920"/>
    </location>
</feature>
<dbReference type="PROSITE" id="PS50896">
    <property type="entry name" value="LISH"/>
    <property type="match status" value="1"/>
</dbReference>
<feature type="compositionally biased region" description="Polar residues" evidence="1">
    <location>
        <begin position="385"/>
        <end position="402"/>
    </location>
</feature>
<dbReference type="GO" id="GO:0003712">
    <property type="term" value="F:transcription coregulator activity"/>
    <property type="evidence" value="ECO:0007669"/>
    <property type="project" value="TreeGrafter"/>
</dbReference>
<feature type="compositionally biased region" description="Basic and acidic residues" evidence="1">
    <location>
        <begin position="890"/>
        <end position="912"/>
    </location>
</feature>
<feature type="compositionally biased region" description="Polar residues" evidence="1">
    <location>
        <begin position="352"/>
        <end position="365"/>
    </location>
</feature>
<dbReference type="SMART" id="SM00667">
    <property type="entry name" value="LisH"/>
    <property type="match status" value="1"/>
</dbReference>
<dbReference type="InterPro" id="IPR052850">
    <property type="entry name" value="NPAT_LisH"/>
</dbReference>
<dbReference type="OrthoDB" id="6287635at2759"/>
<feature type="compositionally biased region" description="Polar residues" evidence="1">
    <location>
        <begin position="877"/>
        <end position="889"/>
    </location>
</feature>
<dbReference type="InterPro" id="IPR006594">
    <property type="entry name" value="LisH"/>
</dbReference>
<dbReference type="PANTHER" id="PTHR15087:SF14">
    <property type="entry name" value="PROTEIN NPAT"/>
    <property type="match status" value="1"/>
</dbReference>
<evidence type="ECO:0000259" key="2">
    <source>
        <dbReference type="Pfam" id="PF15712"/>
    </source>
</evidence>
<proteinExistence type="predicted"/>
<feature type="compositionally biased region" description="Polar residues" evidence="1">
    <location>
        <begin position="450"/>
        <end position="467"/>
    </location>
</feature>
<feature type="region of interest" description="Disordered" evidence="1">
    <location>
        <begin position="736"/>
        <end position="767"/>
    </location>
</feature>
<sequence length="1152" mass="122911">MLLPSDVARLVLGYLQQEGLSATSRAFILESSNLREYAEHSSEDGVIPACVSMQNSPAVQQIQRLRTLNSIQNRRQRVLSLSQTPATGCLSVSSPGNCVPRAIPNPQGILGHSTPVCYTSQLTRSSTISLPQSEEATLQIIVPDHRFTPGPLSPARRKCDSPRRRGGQIGVNRGVTVSSVPMVESQSQEAVTENLSQMVIENAREKILNDRSLQEKLAENINKILASDNSPQTSRSACNTVEQEQSIDEILGLQGEIHMTDDAIQDILEQTESDPAFQALFDLFDYGKNKMSESSENADKSNSTQESDEPAHMDIVTDTGTGQDDLTSEGETTTRVLRSRNAKEAKSKRKPNTSGVSKQTANPKETQNKKGSSKSRGSASKKQTRGISSTIKEQLTNKATTKSSSDTSLSSSCLSDQGASMDVDDPRSDMSQEFSSQEASKQVLQELPQILTSSKNAPVFTKQTETTLEAGADLSESRCEAETASVSASGQGVSEQPATIKDSLHDTVTQELSANITKSSSPVSISFEPSAVSVSTVHSSASSASTMLSPSQSQPPESDPNKIVALKIIISDEQEQQASDSALNQAVSSISSELIPTIFLSSPAKSLTKVLPSTPGSSITPEETAQAVSSLQGAESTSDPVVGLQNNLQPAQARPLAPETGFIQLLPANPTFGGTSSYFVVTDPSSGVDQHSGMMMLSSGEGEKAICSTPHVVATPPRSRAVVSITPNVAQSFSPAKTGTSVAGPNQVSNCSQSLDQGNNTTGASPSHRRILCFDENTSQTSTNAAAAFTRTEQTRPCISGHTNAKKRIETIRLSDPSQSIGTKPSEKFTTPQQQKKAAESTQAETGTDQIVNSRPSPNKSVQQQTSGILESKNPEHSLNPSTQNQDSTNKGKDASQEEKHEQRALKTHEGPSKSNVTQNSSNIAANKENEVEASQQEVCQAATPISSTVRPATQDGIVKSTCKTSPLTKQAVEMLQDIQSQSPISTPPRRKGTTDLPLPKTPVPGRLQEDLVDGLRTPLRQRHGREGEATPKKLAPPATPELPTCSPASEAGSENSINMAAHTLMILSRAARTGGPLKDSLRQEEAGAAKSSASKGKKRKHAEPSPTAKKELQLTGSSSSKKKAKKQKKLLDSFPHDLDVDKFLSSLHYDE</sequence>
<feature type="region of interest" description="Disordered" evidence="1">
    <location>
        <begin position="291"/>
        <end position="499"/>
    </location>
</feature>
<evidence type="ECO:0000313" key="4">
    <source>
        <dbReference type="Proteomes" id="UP000319801"/>
    </source>
</evidence>
<keyword evidence="4" id="KW-1185">Reference proteome</keyword>
<dbReference type="EMBL" id="VCAZ01000056">
    <property type="protein sequence ID" value="TSN39309.1"/>
    <property type="molecule type" value="Genomic_DNA"/>
</dbReference>
<dbReference type="Proteomes" id="UP000319801">
    <property type="component" value="Unassembled WGS sequence"/>
</dbReference>
<feature type="compositionally biased region" description="Polar residues" evidence="1">
    <location>
        <begin position="736"/>
        <end position="765"/>
    </location>
</feature>